<evidence type="ECO:0000256" key="1">
    <source>
        <dbReference type="ARBA" id="ARBA00023002"/>
    </source>
</evidence>
<dbReference type="InterPro" id="IPR036291">
    <property type="entry name" value="NAD(P)-bd_dom_sf"/>
</dbReference>
<evidence type="ECO:0000313" key="4">
    <source>
        <dbReference type="EMBL" id="NYI72451.1"/>
    </source>
</evidence>
<dbReference type="InterPro" id="IPR006140">
    <property type="entry name" value="D-isomer_DH_NAD-bd"/>
</dbReference>
<keyword evidence="5" id="KW-1185">Reference proteome</keyword>
<dbReference type="Proteomes" id="UP000527616">
    <property type="component" value="Unassembled WGS sequence"/>
</dbReference>
<dbReference type="AlphaFoldDB" id="A0A7Z0DBS7"/>
<evidence type="ECO:0000259" key="3">
    <source>
        <dbReference type="Pfam" id="PF02826"/>
    </source>
</evidence>
<dbReference type="CDD" id="cd12166">
    <property type="entry name" value="2-Hacid_dh_7"/>
    <property type="match status" value="1"/>
</dbReference>
<dbReference type="PANTHER" id="PTHR43333">
    <property type="entry name" value="2-HACID_DH_C DOMAIN-CONTAINING PROTEIN"/>
    <property type="match status" value="1"/>
</dbReference>
<name>A0A7Z0DBS7_9ACTN</name>
<dbReference type="PANTHER" id="PTHR43333:SF1">
    <property type="entry name" value="D-ISOMER SPECIFIC 2-HYDROXYACID DEHYDROGENASE NAD-BINDING DOMAIN-CONTAINING PROTEIN"/>
    <property type="match status" value="1"/>
</dbReference>
<dbReference type="Pfam" id="PF02826">
    <property type="entry name" value="2-Hacid_dh_C"/>
    <property type="match status" value="1"/>
</dbReference>
<gene>
    <name evidence="4" type="ORF">GGQ54_003011</name>
</gene>
<organism evidence="4 5">
    <name type="scientific">Naumannella cuiyingiana</name>
    <dbReference type="NCBI Taxonomy" id="1347891"/>
    <lineage>
        <taxon>Bacteria</taxon>
        <taxon>Bacillati</taxon>
        <taxon>Actinomycetota</taxon>
        <taxon>Actinomycetes</taxon>
        <taxon>Propionibacteriales</taxon>
        <taxon>Propionibacteriaceae</taxon>
        <taxon>Naumannella</taxon>
    </lineage>
</organism>
<keyword evidence="1" id="KW-0560">Oxidoreductase</keyword>
<dbReference type="EMBL" id="JACBZS010000001">
    <property type="protein sequence ID" value="NYI72451.1"/>
    <property type="molecule type" value="Genomic_DNA"/>
</dbReference>
<proteinExistence type="predicted"/>
<evidence type="ECO:0000313" key="5">
    <source>
        <dbReference type="Proteomes" id="UP000527616"/>
    </source>
</evidence>
<dbReference type="RefSeq" id="WP_179446115.1">
    <property type="nucleotide sequence ID" value="NZ_JACBZS010000001.1"/>
</dbReference>
<evidence type="ECO:0000256" key="2">
    <source>
        <dbReference type="ARBA" id="ARBA00023027"/>
    </source>
</evidence>
<dbReference type="GO" id="GO:0016616">
    <property type="term" value="F:oxidoreductase activity, acting on the CH-OH group of donors, NAD or NADP as acceptor"/>
    <property type="evidence" value="ECO:0007669"/>
    <property type="project" value="UniProtKB-ARBA"/>
</dbReference>
<sequence length="305" mass="32478">MRAWLPYASMEEAERLAGPLPDGVEIDLFRGPARGWPDSIGEVEFYVLPYMLGTTALDRVGEMASLRVVQAQTAGYENIAPLIPEGVTLCNAAGVHDTATAELAIALALASGRRIGEYARDQASGTWDPQWGRSIADQRILIVGHGRIGKAIEARLAGFETASITRVASRARPGVHGVDELDELLPDADVVFLIAPHTPQTDRLFDAARLARMPDGALLVNVSRGPLVDTAALTAETASGRLRAALDVVDPEPLPSEHPLWRTDGVLLTPHVGGAASSFPPRIGRLIGTQLRAFAAGEPLLNVVN</sequence>
<dbReference type="PROSITE" id="PS00671">
    <property type="entry name" value="D_2_HYDROXYACID_DH_3"/>
    <property type="match status" value="1"/>
</dbReference>
<dbReference type="SUPFAM" id="SSF51735">
    <property type="entry name" value="NAD(P)-binding Rossmann-fold domains"/>
    <property type="match status" value="1"/>
</dbReference>
<feature type="domain" description="D-isomer specific 2-hydroxyacid dehydrogenase NAD-binding" evidence="3">
    <location>
        <begin position="105"/>
        <end position="273"/>
    </location>
</feature>
<comment type="caution">
    <text evidence="4">The sequence shown here is derived from an EMBL/GenBank/DDBJ whole genome shotgun (WGS) entry which is preliminary data.</text>
</comment>
<dbReference type="InterPro" id="IPR029753">
    <property type="entry name" value="D-isomer_DH_CS"/>
</dbReference>
<dbReference type="GO" id="GO:0051287">
    <property type="term" value="F:NAD binding"/>
    <property type="evidence" value="ECO:0007669"/>
    <property type="project" value="InterPro"/>
</dbReference>
<reference evidence="4 5" key="1">
    <citation type="submission" date="2020-07" db="EMBL/GenBank/DDBJ databases">
        <title>Sequencing the genomes of 1000 actinobacteria strains.</title>
        <authorList>
            <person name="Klenk H.-P."/>
        </authorList>
    </citation>
    <scope>NUCLEOTIDE SEQUENCE [LARGE SCALE GENOMIC DNA]</scope>
    <source>
        <strain evidence="4 5">DSM 103164</strain>
    </source>
</reference>
<accession>A0A7Z0DBS7</accession>
<protein>
    <submittedName>
        <fullName evidence="4">Phosphoglycerate dehydrogenase-like enzyme</fullName>
    </submittedName>
</protein>
<dbReference type="PROSITE" id="PS00670">
    <property type="entry name" value="D_2_HYDROXYACID_DH_2"/>
    <property type="match status" value="1"/>
</dbReference>
<keyword evidence="2" id="KW-0520">NAD</keyword>
<dbReference type="Gene3D" id="3.40.50.720">
    <property type="entry name" value="NAD(P)-binding Rossmann-like Domain"/>
    <property type="match status" value="2"/>
</dbReference>